<sequence length="574" mass="64026">MVHSADPSPVKVPRGPSEHSTPPIVPLETKFINFAPRKTTRKMSQFESSYKKLLSSISSLSPLVTSIENDISQIFEISSSDEIEKISARVARILVDAQIIRDDYSDRFSSLTQAINSMDDNDSSKDVEQRKLQEFKSSSEAATSMEVDPVSVANVVSKLENKFRRSLETATVRAMWKANTRLANASLISETKSPVFIPTSTDSILAKLIISDIHHSSSHASVDVILNQVKRKYWIPRFCSRRGTPTHITSDKATTFKMASTLWKMAKILSLTNTSATLKSHAGRVIERPLNLLIPLEIHSNENTTQLPVPVDEPEPINTHPMTTRSKKMPIPTTVVAKPKKPKILFDHDRVVKDITNSVEKKMKKIVLNVVTEGVGLLKEHFDSLVSQLSMSVDSLSDVVSTNLVDPTPIVVHATDVNPSTTRPPHVTTPVVVQSNQITPSNPRYFPNRAHLNRPLSTSTQHRQPNRNPIPAQSHKSHSRSRSPISRNQSHHPQCVFCKSTRHFTRNCDVVTSLHTRLSITHSSNRCTKCFRILNASHRVDCEPNLCTNGCVTPQGGPERHCYWFCPANPALMP</sequence>
<reference evidence="2" key="2">
    <citation type="submission" date="2022-06" db="UniProtKB">
        <authorList>
            <consortium name="EnsemblMetazoa"/>
        </authorList>
    </citation>
    <scope>IDENTIFICATION</scope>
    <source>
        <strain evidence="2">PS312</strain>
    </source>
</reference>
<protein>
    <submittedName>
        <fullName evidence="2">Uncharacterized protein</fullName>
    </submittedName>
</protein>
<dbReference type="Proteomes" id="UP000005239">
    <property type="component" value="Unassembled WGS sequence"/>
</dbReference>
<feature type="region of interest" description="Disordered" evidence="1">
    <location>
        <begin position="1"/>
        <end position="23"/>
    </location>
</feature>
<name>A0A2A6CVL1_PRIPA</name>
<gene>
    <name evidence="2" type="primary">WBGene00274497</name>
</gene>
<feature type="compositionally biased region" description="Low complexity" evidence="1">
    <location>
        <begin position="419"/>
        <end position="433"/>
    </location>
</feature>
<proteinExistence type="predicted"/>
<organism evidence="2 3">
    <name type="scientific">Pristionchus pacificus</name>
    <name type="common">Parasitic nematode worm</name>
    <dbReference type="NCBI Taxonomy" id="54126"/>
    <lineage>
        <taxon>Eukaryota</taxon>
        <taxon>Metazoa</taxon>
        <taxon>Ecdysozoa</taxon>
        <taxon>Nematoda</taxon>
        <taxon>Chromadorea</taxon>
        <taxon>Rhabditida</taxon>
        <taxon>Rhabditina</taxon>
        <taxon>Diplogasteromorpha</taxon>
        <taxon>Diplogasteroidea</taxon>
        <taxon>Neodiplogasteridae</taxon>
        <taxon>Pristionchus</taxon>
    </lineage>
</organism>
<dbReference type="EnsemblMetazoa" id="PPA36128.1">
    <property type="protein sequence ID" value="PPA36128.1"/>
    <property type="gene ID" value="WBGene00274497"/>
</dbReference>
<reference evidence="3" key="1">
    <citation type="journal article" date="2008" name="Nat. Genet.">
        <title>The Pristionchus pacificus genome provides a unique perspective on nematode lifestyle and parasitism.</title>
        <authorList>
            <person name="Dieterich C."/>
            <person name="Clifton S.W."/>
            <person name="Schuster L.N."/>
            <person name="Chinwalla A."/>
            <person name="Delehaunty K."/>
            <person name="Dinkelacker I."/>
            <person name="Fulton L."/>
            <person name="Fulton R."/>
            <person name="Godfrey J."/>
            <person name="Minx P."/>
            <person name="Mitreva M."/>
            <person name="Roeseler W."/>
            <person name="Tian H."/>
            <person name="Witte H."/>
            <person name="Yang S.P."/>
            <person name="Wilson R.K."/>
            <person name="Sommer R.J."/>
        </authorList>
    </citation>
    <scope>NUCLEOTIDE SEQUENCE [LARGE SCALE GENOMIC DNA]</scope>
    <source>
        <strain evidence="3">PS312</strain>
    </source>
</reference>
<evidence type="ECO:0000256" key="1">
    <source>
        <dbReference type="SAM" id="MobiDB-lite"/>
    </source>
</evidence>
<dbReference type="OrthoDB" id="5868911at2759"/>
<feature type="region of interest" description="Disordered" evidence="1">
    <location>
        <begin position="305"/>
        <end position="327"/>
    </location>
</feature>
<feature type="region of interest" description="Disordered" evidence="1">
    <location>
        <begin position="415"/>
        <end position="491"/>
    </location>
</feature>
<keyword evidence="3" id="KW-1185">Reference proteome</keyword>
<evidence type="ECO:0000313" key="3">
    <source>
        <dbReference type="Proteomes" id="UP000005239"/>
    </source>
</evidence>
<feature type="compositionally biased region" description="Polar residues" evidence="1">
    <location>
        <begin position="455"/>
        <end position="467"/>
    </location>
</feature>
<evidence type="ECO:0000313" key="2">
    <source>
        <dbReference type="EnsemblMetazoa" id="PPA36128.1"/>
    </source>
</evidence>
<dbReference type="AlphaFoldDB" id="A0A2A6CVL1"/>
<feature type="compositionally biased region" description="Polar residues" evidence="1">
    <location>
        <begin position="482"/>
        <end position="491"/>
    </location>
</feature>
<accession>A0A2A6CVL1</accession>
<accession>A0A8R1USN6</accession>